<dbReference type="Pfam" id="PF02702">
    <property type="entry name" value="KdpD"/>
    <property type="match status" value="1"/>
</dbReference>
<dbReference type="PANTHER" id="PTHR45569">
    <property type="entry name" value="SENSOR PROTEIN KDPD"/>
    <property type="match status" value="1"/>
</dbReference>
<protein>
    <submittedName>
        <fullName evidence="5">Two-component sensor kinase</fullName>
        <ecNumber evidence="5">2.7.13.3</ecNumber>
    </submittedName>
</protein>
<organism evidence="5 6">
    <name type="scientific">Escherichia coli</name>
    <dbReference type="NCBI Taxonomy" id="562"/>
    <lineage>
        <taxon>Bacteria</taxon>
        <taxon>Pseudomonadati</taxon>
        <taxon>Pseudomonadota</taxon>
        <taxon>Gammaproteobacteria</taxon>
        <taxon>Enterobacterales</taxon>
        <taxon>Enterobacteriaceae</taxon>
        <taxon>Escherichia</taxon>
    </lineage>
</organism>
<dbReference type="InterPro" id="IPR027417">
    <property type="entry name" value="P-loop_NTPase"/>
</dbReference>
<name>A0A376LKW9_ECOLX</name>
<evidence type="ECO:0000313" key="6">
    <source>
        <dbReference type="Proteomes" id="UP000254877"/>
    </source>
</evidence>
<dbReference type="Proteomes" id="UP000254877">
    <property type="component" value="Unassembled WGS sequence"/>
</dbReference>
<keyword evidence="2 5" id="KW-0418">Kinase</keyword>
<reference evidence="5 6" key="1">
    <citation type="submission" date="2018-06" db="EMBL/GenBank/DDBJ databases">
        <authorList>
            <consortium name="Pathogen Informatics"/>
            <person name="Doyle S."/>
        </authorList>
    </citation>
    <scope>NUCLEOTIDE SEQUENCE [LARGE SCALE GENOMIC DNA]</scope>
    <source>
        <strain evidence="5 6">NCTC7928</strain>
    </source>
</reference>
<evidence type="ECO:0000256" key="2">
    <source>
        <dbReference type="ARBA" id="ARBA00022777"/>
    </source>
</evidence>
<feature type="domain" description="Signal transduction histidine kinase osmosensitive K+ channel sensor N-terminal" evidence="4">
    <location>
        <begin position="1"/>
        <end position="77"/>
    </location>
</feature>
<dbReference type="PANTHER" id="PTHR45569:SF1">
    <property type="entry name" value="SENSOR PROTEIN KDPD"/>
    <property type="match status" value="1"/>
</dbReference>
<dbReference type="InterPro" id="IPR052023">
    <property type="entry name" value="Histidine_kinase_KdpD"/>
</dbReference>
<evidence type="ECO:0000256" key="1">
    <source>
        <dbReference type="ARBA" id="ARBA00022679"/>
    </source>
</evidence>
<dbReference type="AlphaFoldDB" id="A0A376LKW9"/>
<dbReference type="EMBL" id="UGAB01000002">
    <property type="protein sequence ID" value="STF44600.1"/>
    <property type="molecule type" value="Genomic_DNA"/>
</dbReference>
<evidence type="ECO:0000313" key="5">
    <source>
        <dbReference type="EMBL" id="STF44600.1"/>
    </source>
</evidence>
<keyword evidence="3" id="KW-0902">Two-component regulatory system</keyword>
<dbReference type="EC" id="2.7.13.3" evidence="5"/>
<keyword evidence="1 5" id="KW-0808">Transferase</keyword>
<accession>A0A376LKW9</accession>
<dbReference type="Gene3D" id="3.40.50.300">
    <property type="entry name" value="P-loop containing nucleotide triphosphate hydrolases"/>
    <property type="match status" value="1"/>
</dbReference>
<gene>
    <name evidence="5" type="primary">kdpD_7</name>
    <name evidence="5" type="ORF">NCTC7928_05341</name>
</gene>
<dbReference type="InterPro" id="IPR003852">
    <property type="entry name" value="Sig_transdc_His_kinase_KdpD_N"/>
</dbReference>
<evidence type="ECO:0000259" key="4">
    <source>
        <dbReference type="Pfam" id="PF02702"/>
    </source>
</evidence>
<dbReference type="GO" id="GO:0000155">
    <property type="term" value="F:phosphorelay sensor kinase activity"/>
    <property type="evidence" value="ECO:0007669"/>
    <property type="project" value="InterPro"/>
</dbReference>
<sequence length="99" mass="10816">MDELAHSNAPGSRHPKRWQDIEELLEAGIDVFTTVNVQHLESLNDVVSGVTGIQVRETVPDPFFDAADDVVLVDLPPGRSAPAAERRQSLYCRAGGARH</sequence>
<evidence type="ECO:0000256" key="3">
    <source>
        <dbReference type="ARBA" id="ARBA00023012"/>
    </source>
</evidence>
<proteinExistence type="predicted"/>
<dbReference type="GO" id="GO:0005886">
    <property type="term" value="C:plasma membrane"/>
    <property type="evidence" value="ECO:0007669"/>
    <property type="project" value="TreeGrafter"/>
</dbReference>